<evidence type="ECO:0000256" key="3">
    <source>
        <dbReference type="ARBA" id="ARBA00022807"/>
    </source>
</evidence>
<dbReference type="PROSITE" id="PS00330">
    <property type="entry name" value="HEMOLYSIN_CALCIUM"/>
    <property type="match status" value="2"/>
</dbReference>
<dbReference type="SUPFAM" id="SSF159501">
    <property type="entry name" value="EreA/ChaN-like"/>
    <property type="match status" value="1"/>
</dbReference>
<dbReference type="Pfam" id="PF11647">
    <property type="entry name" value="MLD"/>
    <property type="match status" value="1"/>
</dbReference>
<dbReference type="InterPro" id="IPR018511">
    <property type="entry name" value="Hemolysin-typ_Ca-bd_CS"/>
</dbReference>
<comment type="caution">
    <text evidence="6">The sequence shown here is derived from an EMBL/GenBank/DDBJ whole genome shotgun (WGS) entry which is preliminary data.</text>
</comment>
<dbReference type="Gene3D" id="3.90.70.20">
    <property type="match status" value="1"/>
</dbReference>
<dbReference type="InterPro" id="IPR001343">
    <property type="entry name" value="Hemolysn_Ca-bd"/>
</dbReference>
<keyword evidence="1" id="KW-0645">Protease</keyword>
<dbReference type="Pfam" id="PF00353">
    <property type="entry name" value="HemolysinCabind"/>
    <property type="match status" value="3"/>
</dbReference>
<dbReference type="InterPro" id="IPR020972">
    <property type="entry name" value="Dermonecrotic/RTX_toxin_MLD"/>
</dbReference>
<dbReference type="Gene3D" id="2.60.120.260">
    <property type="entry name" value="Galactose-binding domain-like"/>
    <property type="match status" value="1"/>
</dbReference>
<dbReference type="InterPro" id="IPR007397">
    <property type="entry name" value="F-box-assoc_dom"/>
</dbReference>
<dbReference type="InterPro" id="IPR006473">
    <property type="entry name" value="Peptidase_C58_Yopt"/>
</dbReference>
<dbReference type="SUPFAM" id="SSF51120">
    <property type="entry name" value="beta-Roll"/>
    <property type="match status" value="3"/>
</dbReference>
<dbReference type="InterPro" id="IPR048461">
    <property type="entry name" value="ToxA-like_C2"/>
</dbReference>
<dbReference type="PRINTS" id="PR00313">
    <property type="entry name" value="CABNDNGRPT"/>
</dbReference>
<evidence type="ECO:0000256" key="4">
    <source>
        <dbReference type="ARBA" id="ARBA00022837"/>
    </source>
</evidence>
<dbReference type="RefSeq" id="WP_160648409.1">
    <property type="nucleotide sequence ID" value="NZ_RSEJ01000001.1"/>
</dbReference>
<dbReference type="InterPro" id="IPR011049">
    <property type="entry name" value="Serralysin-like_metalloprot_C"/>
</dbReference>
<dbReference type="Pfam" id="PF03543">
    <property type="entry name" value="Peptidase_C58"/>
    <property type="match status" value="1"/>
</dbReference>
<gene>
    <name evidence="6" type="ORF">EIZ48_01810</name>
</gene>
<dbReference type="Gene3D" id="3.40.50.11550">
    <property type="match status" value="1"/>
</dbReference>
<accession>A0ABW9YC59</accession>
<dbReference type="InterPro" id="IPR008979">
    <property type="entry name" value="Galactose-bd-like_sf"/>
</dbReference>
<reference evidence="6 7" key="1">
    <citation type="journal article" date="2017" name="Int. J. Syst. Evol. Microbiol.">
        <title>Photobacterium alginatilyticum sp. nov., a marine bacterium isolated from bottom seawater.</title>
        <authorList>
            <person name="Wang X."/>
            <person name="Wang Y."/>
            <person name="Yang X."/>
            <person name="Sun H."/>
            <person name="Li B."/>
            <person name="Zhang X.H."/>
        </authorList>
    </citation>
    <scope>NUCLEOTIDE SEQUENCE [LARGE SCALE GENOMIC DNA]</scope>
    <source>
        <strain evidence="6 7">P03D4</strain>
    </source>
</reference>
<keyword evidence="4" id="KW-0106">Calcium</keyword>
<dbReference type="Pfam" id="PF20899">
    <property type="entry name" value="PMT_C2"/>
    <property type="match status" value="1"/>
</dbReference>
<evidence type="ECO:0000256" key="1">
    <source>
        <dbReference type="ARBA" id="ARBA00022670"/>
    </source>
</evidence>
<feature type="domain" description="FBA" evidence="5">
    <location>
        <begin position="3273"/>
        <end position="3421"/>
    </location>
</feature>
<dbReference type="CDD" id="cd16840">
    <property type="entry name" value="toxin_MLD"/>
    <property type="match status" value="1"/>
</dbReference>
<dbReference type="Proteomes" id="UP000738517">
    <property type="component" value="Unassembled WGS sequence"/>
</dbReference>
<evidence type="ECO:0000259" key="5">
    <source>
        <dbReference type="SMART" id="SM01198"/>
    </source>
</evidence>
<dbReference type="CDD" id="cd20495">
    <property type="entry name" value="C58_PaToxP-like"/>
    <property type="match status" value="1"/>
</dbReference>
<evidence type="ECO:0000256" key="2">
    <source>
        <dbReference type="ARBA" id="ARBA00022801"/>
    </source>
</evidence>
<evidence type="ECO:0000313" key="7">
    <source>
        <dbReference type="Proteomes" id="UP000738517"/>
    </source>
</evidence>
<keyword evidence="7" id="KW-1185">Reference proteome</keyword>
<proteinExistence type="predicted"/>
<keyword evidence="3" id="KW-0788">Thiol protease</keyword>
<dbReference type="CDD" id="cd14729">
    <property type="entry name" value="RtxA-like"/>
    <property type="match status" value="1"/>
</dbReference>
<dbReference type="SUPFAM" id="SSF49785">
    <property type="entry name" value="Galactose-binding domain-like"/>
    <property type="match status" value="1"/>
</dbReference>
<evidence type="ECO:0000313" key="6">
    <source>
        <dbReference type="EMBL" id="NBI51308.1"/>
    </source>
</evidence>
<dbReference type="Gene3D" id="2.150.10.10">
    <property type="entry name" value="Serralysin-like metalloprotease, C-terminal"/>
    <property type="match status" value="2"/>
</dbReference>
<dbReference type="SMART" id="SM01198">
    <property type="entry name" value="FBA"/>
    <property type="match status" value="1"/>
</dbReference>
<keyword evidence="2" id="KW-0378">Hydrolase</keyword>
<sequence>MSEKAIARLEAVQAVTEEGQSLQFRVVLDKAVTQDISFEVTADGYIDWHWGASPEVLFQSRGSSEMARAFGRYSVTVKAGESFAELSILTQDFGYDNKIQMLKMGLNQPSGDAEVAIPEEAVCAAVMDNDALHWDREKLKNMTVRVVPGEEFDALFQQTLQKYAAERGMSWEQLEQDGQNDLRKEMLTWMRGWAAEQGAVNIWREEIYDWEWGEIFSDFLAASCNVMLVPAAEPERTIYPMERKPFSQDEIEQFSNALAKEHDSVSHVMTREQFLEQSKQILTEGGDVSKGVMDKLMAVAADLVLNEEMEFSRFEEIYQAGEAKLDEAILEIMPTWFAFSQQVHWTIKPDAALLPDNVKQRTEQEMAELGSKSLSDSDVLDAPVTRHARLDILLFVTLKRNKMLDAVKAAGAKHFGDVQKLSQVSEFLSGKQLKIFETVNRRMPDGFNADSVRDGVCYGLAAEYLAAEVYRKKGGDAFLNRLQQVFGGLERKDTANSVREQLTRQYRREQGADALADPIVKLFQYQASTRNQDPIFKKEGAQTGFESDADVNIHDLVTRKLGGDKDKFFLISSDNHAMAVTKRDGVYSFFEPNTGVTRTSDPAAFERLLNSYFDGMMRAGYWPSKIGQSADAATFEIESLEAIKGSTEKPNWLQQVEAEQDWVAAELQKRGIETALSEQATQRREATGADIDAAMNREGFYGRKRQLYVGEFDVRICMQKSSTDADYQLTKSRVRAALKQLKGVPEGLHRRIEVVAGSDVGERVLIGTDRIMISLGSDFFDGKSSLAGLNRADAGKAHVLRQLAVAIQEQADPDTFDPASGDVKAAANAFVQGQLLPDSPGITRQLSKGRAQAYLAVVDAVNQLNSDKVDQNLALFNLQQATGEYLQQWPQDSQAELIRGLYEHAIASAGELNSIQSQEKASADPSMKDFIKALSPKPDAHGKLVNLRKNQYFLDGYTGGEVSKVPGFQEGMSLKKLVALFTGGSLSKEQQGTIAREIEYRYFQESMPDTVSESNKLFRDAAGHPAGGNFDARARQQLAPQGFLLNLINDGNGGRCDPLSKLMLVAQNLAASGQKTAGSRLLQNFFSVVTVINNPNKYSAQELANAKVFMSDVRRLHKKNDSDFVAAVRGQWSVENKQPLTLDGVLAKLTPTDADGQLDLTHVPVFLEVDTKFHAMSAWSRTEDGKRIFGFYDPNTGLVEFSSSAKFSEYMHGHFGKDGMNFAGKYKMGLDTDGKTPLFECVTSFNADELGKFKTGPFSPSVLDTLNREIFEPAADKAPAAVDPEKAVQNARDLVTDVRDHDANATIRLFADQLLGDDGLKNASVDAYLRLQASGKGSDALLENIHQANEILRREKLGLATDDELLQIGELRKILTAATLEKDSYVTLDGQQSAIGLKGALEAAGIGQYKLTVGDQSLAVICDAANHRYAVYIAGQGEVKGFANLDAMTQFAADYLKDKGDWSLSGLKPEVALMDMDGVMSSEQLVKEASVFGKRRGDAYNAIVDVLSTFKSESQPQPEAAFKLIGLIDSYTADHPNSGRNNALRILKEQLETSLFGDDSAALKRSLTDLTGDRPNLAAAIYSDAQRELGGEDAGITDFLIRWVNEDPMLAGMKGYSGNTPGSAELGFEAKYHIDISAHYTEITNFLGKAQQQGLLTKATIDADSKILHLGYSYQEMQDICGKPSQKFGEVASMTFYFIKESAKDSASTLQPEIQLLSKYGDPGYIKELQVARFDQAREIFISSKDFDFSQWDKKFSGDALNELNRRLNAESDIDGRLSVLLNDQKGLLISETHGSDLNGQRFIVEHLDALKKQGVTTIGLEHLRADLAQPLIDDYLKTGVLSAELEAMILSKSEGHLMQLFEQAHSHGMKIIALDANSTARYANEHGLMYRAGAANNVAVEKLNGLPEGEKFVVVFGEAHLKSHPGMDSPVPGISHRLELPILKIDENNRFVVQNDDLQLRKIYDDMVNIDRLDLSGIAGGEGDCRAQAARLNELLAKPLQSEVERLNDSGQKVTLGDQTLTLGDLLMMGAKLDGKLVSLDWKLAEMDLNKLLNDGRLTLNADAMASPVHSSDTRLELVEKLDAIRRLNGDDSDTSFLAGSDESRSKTTALMESWNKVNSKLTDADISAANVDVLKDAVLYEADRQDRMFGPENVRTRFPLKALCKGISRFSTGLSMAMFPGSAFAIVDGFVKGNDYEAGRELGGMLADGVDMLVDTLAESTKIASVASKFSNVLGKISGGLGGLLSAPFSIWAAVDTFKGLDVETDGDRRTDLIVNGALQVGSAVLSVASGIAGIVSAVATAGSAAAVAASAFGPIGAAVGVAISLATGIYNAVRLCEGLKDAGISAGDRALAGFVSFFGFPIPERIAKEATINTTREQLESAAKENFDYYRQLGVDKFVYSHKAVGTKFHSNSAARVEEANDIYHASEEERAASKSTGMALYNERKKAWDLANTLHQLGVSYDQDIARFFASCLYPNDDVEQLLAFSKQMAGAPEPMLESFTGYDAGVKEDPGAVSGGVRTTLFALGGGYDVARGDHGRNNVFLMNETAEVDFAGADKNDTFEVVGGWVTGKLDGGADKDTLSLQSYYAEDGGQGFDVRLSPVYRTDYGRVINREHDSHTRQNVNLSLKNIENVFGSQRSDIISGNDADNLLIGNGGDDELYGGFGADQLRGGHGSDLLWGGRGMDSYIFSVDDLIREGDLDTIDNYSNWSDEDGSPSEDQDVLMLDVDTLAMRREGDDLLLSVNAGWQAANRFFSELRVDLQALKNLLDDALQDFSNQTVWNQYEQTISAFTQKYVVPLRECGETIHDVDLESAMERFTSLESWQEKQLVEQLAQTFREKNPNRNDVIKVKDYYADSANRHLTLMDSLGNLYLPNDLATGDYVADKDGNITVNTLQLQSRCGYEVNLYSGEINENPVGGGNENKRTKLLNGDVVDVIGSRHADNIFGDDRDNVIQGRGGNDNLYGGDGDDILVAGVAGDYGVSMSGGNGKDTYLIREGQGRIFIGAQGDGKNTDRIVLSSGYKQVSYGGSVYRDVAVNYNGTDIHINLNGTTDKLEFSFGKDRYLGELVWDYQDGRQQLKSLDLSGTDLASYRVDLSQGRYEATGTSHGWNIGYAADSEAVSVLGSRGNDTFVANGHFNYFEGGKGADTYEVGAGNGGTKVIYNYDTDGSQDTLKLGDAATLSRLSYQRQGDNLLVLQLGDDGNLSEAKSQILVKDWFKGNAYQHMTVQAADGKSHSAADINVLTRYTALLQTGVQSTELPEKAAAPVPRFVELVDDANSLSGWNVNNGGNGFAVGEDGLYTSYQWCSRTRRFDVSGLIDTYGANAISVSESFHKVGHIDDNYRLSVRMLDSNGNELYSWSTGDRTVGDQSELVTHSLEDYGSDVHYIEVTDAGKDNEWWAGQYGARLEGLSVKFETNAVDANVDTLRLAQLTAAMSTFGSDAGGEGGSASQDSVKSTQPVITIPEVAVC</sequence>
<name>A0ABW9YC59_9GAMM</name>
<organism evidence="6 7">
    <name type="scientific">Photobacterium alginatilyticum</name>
    <dbReference type="NCBI Taxonomy" id="1775171"/>
    <lineage>
        <taxon>Bacteria</taxon>
        <taxon>Pseudomonadati</taxon>
        <taxon>Pseudomonadota</taxon>
        <taxon>Gammaproteobacteria</taxon>
        <taxon>Vibrionales</taxon>
        <taxon>Vibrionaceae</taxon>
        <taxon>Photobacterium</taxon>
    </lineage>
</organism>
<dbReference type="SUPFAM" id="SSF158842">
    <property type="entry name" value="PMT central region-like"/>
    <property type="match status" value="1"/>
</dbReference>
<dbReference type="Pfam" id="PF04300">
    <property type="entry name" value="FBA"/>
    <property type="match status" value="1"/>
</dbReference>
<protein>
    <submittedName>
        <fullName evidence="6">Membrane-targeted effector domain-containing toxin</fullName>
    </submittedName>
</protein>
<dbReference type="EMBL" id="RSEJ01000001">
    <property type="protein sequence ID" value="NBI51308.1"/>
    <property type="molecule type" value="Genomic_DNA"/>
</dbReference>
<dbReference type="Gene3D" id="1.20.140.180">
    <property type="match status" value="1"/>
</dbReference>